<evidence type="ECO:0000313" key="3">
    <source>
        <dbReference type="Proteomes" id="UP001152562"/>
    </source>
</evidence>
<feature type="compositionally biased region" description="Polar residues" evidence="1">
    <location>
        <begin position="738"/>
        <end position="751"/>
    </location>
</feature>
<gene>
    <name evidence="2" type="ORF">PIBRA_LOCUS7214</name>
</gene>
<feature type="compositionally biased region" description="Polar residues" evidence="1">
    <location>
        <begin position="783"/>
        <end position="795"/>
    </location>
</feature>
<feature type="compositionally biased region" description="Low complexity" evidence="1">
    <location>
        <begin position="763"/>
        <end position="777"/>
    </location>
</feature>
<organism evidence="2 3">
    <name type="scientific">Pieris brassicae</name>
    <name type="common">White butterfly</name>
    <name type="synonym">Large white butterfly</name>
    <dbReference type="NCBI Taxonomy" id="7116"/>
    <lineage>
        <taxon>Eukaryota</taxon>
        <taxon>Metazoa</taxon>
        <taxon>Ecdysozoa</taxon>
        <taxon>Arthropoda</taxon>
        <taxon>Hexapoda</taxon>
        <taxon>Insecta</taxon>
        <taxon>Pterygota</taxon>
        <taxon>Neoptera</taxon>
        <taxon>Endopterygota</taxon>
        <taxon>Lepidoptera</taxon>
        <taxon>Glossata</taxon>
        <taxon>Ditrysia</taxon>
        <taxon>Papilionoidea</taxon>
        <taxon>Pieridae</taxon>
        <taxon>Pierinae</taxon>
        <taxon>Pieris</taxon>
    </lineage>
</organism>
<keyword evidence="3" id="KW-1185">Reference proteome</keyword>
<dbReference type="AlphaFoldDB" id="A0A9P0TFK6"/>
<feature type="compositionally biased region" description="Basic residues" evidence="1">
    <location>
        <begin position="710"/>
        <end position="719"/>
    </location>
</feature>
<feature type="region of interest" description="Disordered" evidence="1">
    <location>
        <begin position="709"/>
        <end position="795"/>
    </location>
</feature>
<accession>A0A9P0TFK6</accession>
<dbReference type="Proteomes" id="UP001152562">
    <property type="component" value="Unassembled WGS sequence"/>
</dbReference>
<comment type="caution">
    <text evidence="2">The sequence shown here is derived from an EMBL/GenBank/DDBJ whole genome shotgun (WGS) entry which is preliminary data.</text>
</comment>
<proteinExistence type="predicted"/>
<name>A0A9P0TFK6_PIEBR</name>
<dbReference type="EMBL" id="CALOZG010000010">
    <property type="protein sequence ID" value="CAH4030575.1"/>
    <property type="molecule type" value="Genomic_DNA"/>
</dbReference>
<reference evidence="2" key="1">
    <citation type="submission" date="2022-05" db="EMBL/GenBank/DDBJ databases">
        <authorList>
            <person name="Okamura Y."/>
        </authorList>
    </citation>
    <scope>NUCLEOTIDE SEQUENCE</scope>
</reference>
<evidence type="ECO:0000256" key="1">
    <source>
        <dbReference type="SAM" id="MobiDB-lite"/>
    </source>
</evidence>
<sequence length="827" mass="94609">MNELNERHRMVDIEDENMLSFHTEIGEICDGGNSKMMMSMNNIHSNLNHLRQDLAQHTRSLYHCERQQSPMSLRCGFEAHRFRSNKYPSSHRSVLDGRSRSPLSLRSGDIVRSSIDITNALKCESFKTHELQMIKDVVCRKLKHQLRKRYEKNRNKFMLLNTNYNRISNIQRKIPSSGEISDSPISSYEDDEIQSNKIATVFRGPQISQVHKSLVNTTKNNIHLLTDLRNPVKKNMLLNSHKNHLEEVMKPDSTLVGNEERTLKDLTTKEYPLPSQRFIENTTAKRNNLIERHKKTEEQNCCKSENEGIFSANDNRKWSLKDQSINNEKEITLSSPKTHFEHLTKGIFKKPVMIMTKAAGKHVNKKEFVISKSRIQPLSGSNQKVKKKSLKQMEDLKINEVSMKSSFSKRKLFIQNVDLLSVKVGSNVAEGSPHANVGNKEKNKARKLVTTQSCLNRNVSDEEDNVLGLIKKIIPAEHINSTSSKIIKTNSACDDKCNSDISDTFTDETLNSTAIETDSRKDNIQKSSWQQWHNDSSILKDCSVIVNKHATTNMVQRSKCLKTFWDTDIESEKESETVPACKIFNPEIKGQLKDVTSSTLNNTKYQIRKNVGNIFKVQDLINKRNAKKKTLNMKIKVSNVNEKKMKENIKKACSEIPQNDKENINKKQNEQNKVECIITKKKKEILCPVKENAFNKKLTGGTKISELKRNQCRRSKRSNRNCSACDNITNDTKHSKSYSKNGRTKQSNLITEGNKKSPRTKPSLNNSLNTSDSLIISRRTRSKQQNANVNSPKENISQLSDNFNISLQSLRPRKLIKSTSTKPILNS</sequence>
<protein>
    <submittedName>
        <fullName evidence="2">Uncharacterized protein</fullName>
    </submittedName>
</protein>
<evidence type="ECO:0000313" key="2">
    <source>
        <dbReference type="EMBL" id="CAH4030575.1"/>
    </source>
</evidence>